<comment type="caution">
    <text evidence="1">The sequence shown here is derived from an EMBL/GenBank/DDBJ whole genome shotgun (WGS) entry which is preliminary data.</text>
</comment>
<name>A0A6A8GAK9_9EURY</name>
<reference evidence="1 2" key="1">
    <citation type="submission" date="2019-11" db="EMBL/GenBank/DDBJ databases">
        <title>Whole genome sequence of Haloferax sp. MBLA0078.</title>
        <authorList>
            <person name="Seo M.-J."/>
            <person name="Cho E.-S."/>
        </authorList>
    </citation>
    <scope>NUCLEOTIDE SEQUENCE [LARGE SCALE GENOMIC DNA]</scope>
    <source>
        <strain evidence="1 2">MBLA0078</strain>
    </source>
</reference>
<organism evidence="1 2">
    <name type="scientific">Haloferax marinum</name>
    <dbReference type="NCBI Taxonomy" id="2666143"/>
    <lineage>
        <taxon>Archaea</taxon>
        <taxon>Methanobacteriati</taxon>
        <taxon>Methanobacteriota</taxon>
        <taxon>Stenosarchaea group</taxon>
        <taxon>Halobacteria</taxon>
        <taxon>Halobacteriales</taxon>
        <taxon>Haloferacaceae</taxon>
        <taxon>Haloferax</taxon>
    </lineage>
</organism>
<keyword evidence="2" id="KW-1185">Reference proteome</keyword>
<dbReference type="Pfam" id="PF23959">
    <property type="entry name" value="DUF7288"/>
    <property type="match status" value="1"/>
</dbReference>
<dbReference type="OrthoDB" id="324613at2157"/>
<accession>A0A6A8GAK9</accession>
<dbReference type="RefSeq" id="WP_151114033.1">
    <property type="nucleotide sequence ID" value="NZ_WKJQ01000002.1"/>
</dbReference>
<dbReference type="InterPro" id="IPR055712">
    <property type="entry name" value="DUF7288"/>
</dbReference>
<sequence length="210" mass="22040">MNDRGQAFTVEGLAAAILLLGTLVFALQATGITALSAGTAGGAAELQQADLARGVLSNAVASETLKPSLLHWNDSYVGTDGNGTYHGTGDDGYYVAGMPTAFGASLDRTLADAGYAYNVNVYYYNDSTAADNATVVSRPLVEQGTPSDDAIRAVRTVTLYDDDVLFDSGENSTDTTLAEAWNSSSFYIPDASLSSPVYNVVQVEVVAWRL</sequence>
<dbReference type="AlphaFoldDB" id="A0A6A8GAK9"/>
<evidence type="ECO:0000313" key="1">
    <source>
        <dbReference type="EMBL" id="MRW98041.1"/>
    </source>
</evidence>
<protein>
    <submittedName>
        <fullName evidence="1">Uncharacterized protein</fullName>
    </submittedName>
</protein>
<evidence type="ECO:0000313" key="2">
    <source>
        <dbReference type="Proteomes" id="UP000443423"/>
    </source>
</evidence>
<gene>
    <name evidence="1" type="ORF">GJR99_15855</name>
</gene>
<proteinExistence type="predicted"/>
<dbReference type="Proteomes" id="UP000443423">
    <property type="component" value="Unassembled WGS sequence"/>
</dbReference>
<dbReference type="EMBL" id="WKJQ01000002">
    <property type="protein sequence ID" value="MRW98041.1"/>
    <property type="molecule type" value="Genomic_DNA"/>
</dbReference>